<reference evidence="3" key="1">
    <citation type="journal article" date="2013" name="Science">
        <title>The Amborella genome and the evolution of flowering plants.</title>
        <authorList>
            <consortium name="Amborella Genome Project"/>
        </authorList>
    </citation>
    <scope>NUCLEOTIDE SEQUENCE [LARGE SCALE GENOMIC DNA]</scope>
</reference>
<organism evidence="2 3">
    <name type="scientific">Amborella trichopoda</name>
    <dbReference type="NCBI Taxonomy" id="13333"/>
    <lineage>
        <taxon>Eukaryota</taxon>
        <taxon>Viridiplantae</taxon>
        <taxon>Streptophyta</taxon>
        <taxon>Embryophyta</taxon>
        <taxon>Tracheophyta</taxon>
        <taxon>Spermatophyta</taxon>
        <taxon>Magnoliopsida</taxon>
        <taxon>Amborellales</taxon>
        <taxon>Amborellaceae</taxon>
        <taxon>Amborella</taxon>
    </lineage>
</organism>
<feature type="compositionally biased region" description="Basic and acidic residues" evidence="1">
    <location>
        <begin position="68"/>
        <end position="77"/>
    </location>
</feature>
<dbReference type="Proteomes" id="UP000017836">
    <property type="component" value="Unassembled WGS sequence"/>
</dbReference>
<gene>
    <name evidence="2" type="ORF">AMTR_s00164p00013910</name>
</gene>
<protein>
    <submittedName>
        <fullName evidence="2">Uncharacterized protein</fullName>
    </submittedName>
</protein>
<proteinExistence type="predicted"/>
<dbReference type="HOGENOM" id="CLU_2064673_0_0_1"/>
<dbReference type="AlphaFoldDB" id="W1PS78"/>
<name>W1PS78_AMBTC</name>
<accession>W1PS78</accession>
<evidence type="ECO:0000256" key="1">
    <source>
        <dbReference type="SAM" id="MobiDB-lite"/>
    </source>
</evidence>
<feature type="region of interest" description="Disordered" evidence="1">
    <location>
        <begin position="63"/>
        <end position="110"/>
    </location>
</feature>
<feature type="compositionally biased region" description="Acidic residues" evidence="1">
    <location>
        <begin position="88"/>
        <end position="103"/>
    </location>
</feature>
<evidence type="ECO:0000313" key="3">
    <source>
        <dbReference type="Proteomes" id="UP000017836"/>
    </source>
</evidence>
<dbReference type="EMBL" id="KI392764">
    <property type="protein sequence ID" value="ERN10898.1"/>
    <property type="molecule type" value="Genomic_DNA"/>
</dbReference>
<keyword evidence="3" id="KW-1185">Reference proteome</keyword>
<sequence>MILCAASPFMNTTIPSLLQSCATPLSTVFSSPFSWKPLSLGFPTVRASPSVEKKATFASRRPGFYRDSNAEDNKFREATTSWWSPSSDDLDSDDEDEEEDDVSEQPWESFGIIKARLKS</sequence>
<dbReference type="Gramene" id="ERN10898">
    <property type="protein sequence ID" value="ERN10898"/>
    <property type="gene ID" value="AMTR_s00164p00013910"/>
</dbReference>
<evidence type="ECO:0000313" key="2">
    <source>
        <dbReference type="EMBL" id="ERN10898.1"/>
    </source>
</evidence>